<evidence type="ECO:0000256" key="2">
    <source>
        <dbReference type="ARBA" id="ARBA00022801"/>
    </source>
</evidence>
<evidence type="ECO:0000259" key="4">
    <source>
        <dbReference type="SMART" id="SM00797"/>
    </source>
</evidence>
<evidence type="ECO:0000256" key="3">
    <source>
        <dbReference type="ARBA" id="ARBA00022840"/>
    </source>
</evidence>
<sequence>MSFKVLKPGVQATLQAAPRSGTRHLGVPASGPADGLSMALANRLVGNPSDACAIEMPFGLVSLEASANCAIAFAGAPAEIELAGNKAPMHRTLYIHAGETVSVGAAEVGARIYMAVSGGFLADDFLGSTSTCLPAMFGGLRGRALQAGDCLGTGEQEPSFDGLETPENMLQAFTHAFALRCVDGPDAELIPGWETGQDYEATRRADRTGIEISGSWPPLTDAGLKPSAPVFPGTVQLTPSGNAFVLLPDSQTTGGYPHILQVIRADRHLLGQIRPGDRVHFLKRTPDEAATDLRRKTAYFRDWLPDLSF</sequence>
<dbReference type="SUPFAM" id="SSF50891">
    <property type="entry name" value="Cyclophilin-like"/>
    <property type="match status" value="1"/>
</dbReference>
<name>A0A3B9GU49_9PROT</name>
<evidence type="ECO:0000313" key="5">
    <source>
        <dbReference type="EMBL" id="HAE25959.1"/>
    </source>
</evidence>
<dbReference type="Pfam" id="PF02626">
    <property type="entry name" value="CT_A_B"/>
    <property type="match status" value="1"/>
</dbReference>
<dbReference type="InterPro" id="IPR052708">
    <property type="entry name" value="PxpC"/>
</dbReference>
<evidence type="ECO:0000313" key="6">
    <source>
        <dbReference type="Proteomes" id="UP000259610"/>
    </source>
</evidence>
<feature type="domain" description="Carboxyltransferase" evidence="4">
    <location>
        <begin position="24"/>
        <end position="299"/>
    </location>
</feature>
<dbReference type="PANTHER" id="PTHR43309:SF3">
    <property type="entry name" value="5-OXOPROLINASE SUBUNIT C"/>
    <property type="match status" value="1"/>
</dbReference>
<protein>
    <submittedName>
        <fullName evidence="5">Allophanate hydrolase</fullName>
    </submittedName>
</protein>
<keyword evidence="3" id="KW-0067">ATP-binding</keyword>
<dbReference type="InterPro" id="IPR029000">
    <property type="entry name" value="Cyclophilin-like_dom_sf"/>
</dbReference>
<keyword evidence="1" id="KW-0547">Nucleotide-binding</keyword>
<keyword evidence="2 5" id="KW-0378">Hydrolase</keyword>
<dbReference type="Gene3D" id="2.40.100.10">
    <property type="entry name" value="Cyclophilin-like"/>
    <property type="match status" value="1"/>
</dbReference>
<comment type="caution">
    <text evidence="5">The sequence shown here is derived from an EMBL/GenBank/DDBJ whole genome shotgun (WGS) entry which is preliminary data.</text>
</comment>
<dbReference type="InterPro" id="IPR003778">
    <property type="entry name" value="CT_A_B"/>
</dbReference>
<dbReference type="AlphaFoldDB" id="A0A3B9GU49"/>
<organism evidence="5 6">
    <name type="scientific">Hyphomonas adhaerens</name>
    <dbReference type="NCBI Taxonomy" id="81029"/>
    <lineage>
        <taxon>Bacteria</taxon>
        <taxon>Pseudomonadati</taxon>
        <taxon>Pseudomonadota</taxon>
        <taxon>Alphaproteobacteria</taxon>
        <taxon>Hyphomonadales</taxon>
        <taxon>Hyphomonadaceae</taxon>
        <taxon>Hyphomonas</taxon>
    </lineage>
</organism>
<accession>A0A3B9GU49</accession>
<dbReference type="PANTHER" id="PTHR43309">
    <property type="entry name" value="5-OXOPROLINASE SUBUNIT C"/>
    <property type="match status" value="1"/>
</dbReference>
<gene>
    <name evidence="5" type="ORF">DCG58_02260</name>
</gene>
<dbReference type="GO" id="GO:0016787">
    <property type="term" value="F:hydrolase activity"/>
    <property type="evidence" value="ECO:0007669"/>
    <property type="project" value="UniProtKB-KW"/>
</dbReference>
<reference evidence="5 6" key="1">
    <citation type="journal article" date="2018" name="Nat. Biotechnol.">
        <title>A standardized bacterial taxonomy based on genome phylogeny substantially revises the tree of life.</title>
        <authorList>
            <person name="Parks D.H."/>
            <person name="Chuvochina M."/>
            <person name="Waite D.W."/>
            <person name="Rinke C."/>
            <person name="Skarshewski A."/>
            <person name="Chaumeil P.A."/>
            <person name="Hugenholtz P."/>
        </authorList>
    </citation>
    <scope>NUCLEOTIDE SEQUENCE [LARGE SCALE GENOMIC DNA]</scope>
    <source>
        <strain evidence="5">UBA8733</strain>
    </source>
</reference>
<dbReference type="EMBL" id="DMAN01000048">
    <property type="protein sequence ID" value="HAE25959.1"/>
    <property type="molecule type" value="Genomic_DNA"/>
</dbReference>
<dbReference type="Proteomes" id="UP000259610">
    <property type="component" value="Unassembled WGS sequence"/>
</dbReference>
<dbReference type="GO" id="GO:0005524">
    <property type="term" value="F:ATP binding"/>
    <property type="evidence" value="ECO:0007669"/>
    <property type="project" value="UniProtKB-KW"/>
</dbReference>
<evidence type="ECO:0000256" key="1">
    <source>
        <dbReference type="ARBA" id="ARBA00022741"/>
    </source>
</evidence>
<proteinExistence type="predicted"/>
<dbReference type="RefSeq" id="WP_272986757.1">
    <property type="nucleotide sequence ID" value="NZ_CAJQMV010000086.1"/>
</dbReference>
<dbReference type="SMART" id="SM00797">
    <property type="entry name" value="AHS2"/>
    <property type="match status" value="1"/>
</dbReference>